<feature type="region of interest" description="Domain B" evidence="8">
    <location>
        <begin position="164"/>
        <end position="312"/>
    </location>
</feature>
<evidence type="ECO:0000256" key="8">
    <source>
        <dbReference type="HAMAP-Rule" id="MF_03019"/>
    </source>
</evidence>
<keyword evidence="4 8" id="KW-0479">Metal-binding</keyword>
<feature type="binding site" evidence="8">
    <location>
        <position position="45"/>
    </location>
    <ligand>
        <name>O2</name>
        <dbReference type="ChEBI" id="CHEBI:15379"/>
    </ligand>
</feature>
<comment type="caution">
    <text evidence="8">Lacks conserved residue(s) required for the propagation of feature annotation.</text>
</comment>
<feature type="region of interest" description="Domain A (catalytic)" evidence="8">
    <location>
        <begin position="1"/>
        <end position="164"/>
    </location>
</feature>
<comment type="caution">
    <text evidence="9">The sequence shown here is derived from an EMBL/GenBank/DDBJ whole genome shotgun (WGS) entry which is preliminary data.</text>
</comment>
<dbReference type="PANTHER" id="PTHR15497">
    <property type="entry name" value="3-HYDROXYANTHRANILATE 3,4-DIOXYGENASE"/>
    <property type="match status" value="1"/>
</dbReference>
<sequence length="312" mass="35625">MSAFNSIPAWLNANSNSFAPPVCNRLMHGPDGQLFVMYVGGPNQRKDFHLEEGEELFYMEKGDMCLRVLEQGVFRDIEIKEGEVFLLPGKIPHSPQRFKDTVGLVIERQRTEKEEDCIRYFMEGLPNILFERWIHCTNLGTQIAPIISEYFASEEHETGKPSENSVVHNPPFYPDADRKLGNPFSIVQWLEENKDKMTENGKVRMFDESYQTDVFVVGGAQSTTFPANNTAEYWIWQFRGESDLVLDEGDSSDLLSRHYHLHEHCSYLVPVGQGFSLQPPTREAGSGHTIIVSMDPNNKERSRSKIYSLVIA</sequence>
<dbReference type="GO" id="GO:0019805">
    <property type="term" value="P:quinolinate biosynthetic process"/>
    <property type="evidence" value="ECO:0007669"/>
    <property type="project" value="UniProtKB-UniRule"/>
</dbReference>
<gene>
    <name evidence="9" type="primary">RvY_07463-1</name>
    <name evidence="9" type="synonym">RvY_07463.1</name>
    <name evidence="9" type="ORF">RvY_07463</name>
</gene>
<keyword evidence="8" id="KW-0963">Cytoplasm</keyword>
<keyword evidence="3 8" id="KW-0662">Pyridine nucleotide biosynthesis</keyword>
<dbReference type="SUPFAM" id="SSF51182">
    <property type="entry name" value="RmlC-like cupins"/>
    <property type="match status" value="2"/>
</dbReference>
<feature type="binding site" evidence="8">
    <location>
        <position position="107"/>
    </location>
    <ligand>
        <name>substrate</name>
    </ligand>
</feature>
<dbReference type="EMBL" id="BDGG01000003">
    <property type="protein sequence ID" value="GAU95947.1"/>
    <property type="molecule type" value="Genomic_DNA"/>
</dbReference>
<dbReference type="GO" id="GO:0000334">
    <property type="term" value="F:3-hydroxyanthranilate 3,4-dioxygenase activity"/>
    <property type="evidence" value="ECO:0007669"/>
    <property type="project" value="UniProtKB-UniRule"/>
</dbReference>
<dbReference type="Gene3D" id="2.60.120.10">
    <property type="entry name" value="Jelly Rolls"/>
    <property type="match status" value="1"/>
</dbReference>
<organism evidence="9 10">
    <name type="scientific">Ramazzottius varieornatus</name>
    <name type="common">Water bear</name>
    <name type="synonym">Tardigrade</name>
    <dbReference type="NCBI Taxonomy" id="947166"/>
    <lineage>
        <taxon>Eukaryota</taxon>
        <taxon>Metazoa</taxon>
        <taxon>Ecdysozoa</taxon>
        <taxon>Tardigrada</taxon>
        <taxon>Eutardigrada</taxon>
        <taxon>Parachela</taxon>
        <taxon>Hypsibioidea</taxon>
        <taxon>Ramazzottiidae</taxon>
        <taxon>Ramazzottius</taxon>
    </lineage>
</organism>
<dbReference type="OrthoDB" id="204928at2759"/>
<dbReference type="HAMAP" id="MF_00825">
    <property type="entry name" value="3_HAO"/>
    <property type="match status" value="1"/>
</dbReference>
<evidence type="ECO:0000256" key="4">
    <source>
        <dbReference type="ARBA" id="ARBA00022723"/>
    </source>
</evidence>
<dbReference type="UniPathway" id="UPA00253">
    <property type="reaction ID" value="UER00330"/>
</dbReference>
<evidence type="ECO:0000256" key="3">
    <source>
        <dbReference type="ARBA" id="ARBA00022642"/>
    </source>
</evidence>
<comment type="similarity">
    <text evidence="8">Belongs to the 3-HAO family.</text>
</comment>
<evidence type="ECO:0000256" key="5">
    <source>
        <dbReference type="ARBA" id="ARBA00022964"/>
    </source>
</evidence>
<name>A0A1D1V8D2_RAMVA</name>
<evidence type="ECO:0000256" key="6">
    <source>
        <dbReference type="ARBA" id="ARBA00023002"/>
    </source>
</evidence>
<dbReference type="GO" id="GO:0034354">
    <property type="term" value="P:'de novo' NAD+ biosynthetic process from L-tryptophan"/>
    <property type="evidence" value="ECO:0007669"/>
    <property type="project" value="UniProtKB-UniRule"/>
</dbReference>
<feature type="binding site" evidence="8">
    <location>
        <position position="55"/>
    </location>
    <ligand>
        <name>substrate</name>
    </ligand>
</feature>
<keyword evidence="5 8" id="KW-0223">Dioxygenase</keyword>
<evidence type="ECO:0000256" key="7">
    <source>
        <dbReference type="ARBA" id="ARBA00023004"/>
    </source>
</evidence>
<dbReference type="EC" id="1.13.11.6" evidence="8"/>
<dbReference type="PANTHER" id="PTHR15497:SF1">
    <property type="entry name" value="3-HYDROXYANTHRANILATE 3,4-DIOXYGENASE"/>
    <property type="match status" value="1"/>
</dbReference>
<dbReference type="Proteomes" id="UP000186922">
    <property type="component" value="Unassembled WGS sequence"/>
</dbReference>
<feature type="binding site" evidence="8">
    <location>
        <position position="97"/>
    </location>
    <ligand>
        <name>substrate</name>
    </ligand>
</feature>
<keyword evidence="7 8" id="KW-0408">Iron</keyword>
<evidence type="ECO:0000256" key="2">
    <source>
        <dbReference type="ARBA" id="ARBA00002752"/>
    </source>
</evidence>
<evidence type="ECO:0000313" key="9">
    <source>
        <dbReference type="EMBL" id="GAU95947.1"/>
    </source>
</evidence>
<evidence type="ECO:0000256" key="1">
    <source>
        <dbReference type="ARBA" id="ARBA00001954"/>
    </source>
</evidence>
<dbReference type="InterPro" id="IPR010329">
    <property type="entry name" value="3hydroanth_dOase"/>
</dbReference>
<dbReference type="AlphaFoldDB" id="A0A1D1V8D2"/>
<dbReference type="NCBIfam" id="TIGR03037">
    <property type="entry name" value="anthran_nbaC"/>
    <property type="match status" value="1"/>
</dbReference>
<dbReference type="GO" id="GO:0008198">
    <property type="term" value="F:ferrous iron binding"/>
    <property type="evidence" value="ECO:0007669"/>
    <property type="project" value="UniProtKB-UniRule"/>
</dbReference>
<evidence type="ECO:0000313" key="10">
    <source>
        <dbReference type="Proteomes" id="UP000186922"/>
    </source>
</evidence>
<comment type="function">
    <text evidence="2 8">Catalyzes the oxidative ring opening of 3-hydroxyanthranilate to 2-amino-3-carboxymuconate semialdehyde, which spontaneously cyclizes to quinolinate.</text>
</comment>
<comment type="subcellular location">
    <subcellularLocation>
        <location evidence="8">Cytoplasm</location>
    </subcellularLocation>
</comment>
<dbReference type="CDD" id="cd06123">
    <property type="entry name" value="cupin_HAO"/>
    <property type="match status" value="1"/>
</dbReference>
<protein>
    <recommendedName>
        <fullName evidence="8">3-hydroxyanthranilate 3,4-dioxygenase</fullName>
        <ecNumber evidence="8">1.13.11.6</ecNumber>
    </recommendedName>
    <alternativeName>
        <fullName evidence="8">3-hydroxyanthranilate oxygenase</fullName>
        <shortName evidence="8">3-HAO</shortName>
    </alternativeName>
    <alternativeName>
        <fullName evidence="8">3-hydroxyanthranilic acid dioxygenase</fullName>
        <shortName evidence="8">HAD</shortName>
    </alternativeName>
</protein>
<accession>A0A1D1V8D2</accession>
<comment type="cofactor">
    <cofactor evidence="1 8">
        <name>Fe(2+)</name>
        <dbReference type="ChEBI" id="CHEBI:29033"/>
    </cofactor>
</comment>
<reference evidence="9 10" key="1">
    <citation type="journal article" date="2016" name="Nat. Commun.">
        <title>Extremotolerant tardigrade genome and improved radiotolerance of human cultured cells by tardigrade-unique protein.</title>
        <authorList>
            <person name="Hashimoto T."/>
            <person name="Horikawa D.D."/>
            <person name="Saito Y."/>
            <person name="Kuwahara H."/>
            <person name="Kozuka-Hata H."/>
            <person name="Shin-I T."/>
            <person name="Minakuchi Y."/>
            <person name="Ohishi K."/>
            <person name="Motoyama A."/>
            <person name="Aizu T."/>
            <person name="Enomoto A."/>
            <person name="Kondo K."/>
            <person name="Tanaka S."/>
            <person name="Hara Y."/>
            <person name="Koshikawa S."/>
            <person name="Sagara H."/>
            <person name="Miura T."/>
            <person name="Yokobori S."/>
            <person name="Miyagawa K."/>
            <person name="Suzuki Y."/>
            <person name="Kubo T."/>
            <person name="Oyama M."/>
            <person name="Kohara Y."/>
            <person name="Fujiyama A."/>
            <person name="Arakawa K."/>
            <person name="Katayama T."/>
            <person name="Toyoda A."/>
            <person name="Kunieda T."/>
        </authorList>
    </citation>
    <scope>NUCLEOTIDE SEQUENCE [LARGE SCALE GENOMIC DNA]</scope>
    <source>
        <strain evidence="9 10">YOKOZUNA-1</strain>
    </source>
</reference>
<comment type="pathway">
    <text evidence="8">Cofactor biosynthesis; NAD(+) biosynthesis; quinolinate from L-kynurenine: step 3/3.</text>
</comment>
<feature type="binding site" evidence="8">
    <location>
        <position position="55"/>
    </location>
    <ligand>
        <name>Fe cation</name>
        <dbReference type="ChEBI" id="CHEBI:24875"/>
        <note>catalytic</note>
    </ligand>
</feature>
<comment type="catalytic activity">
    <reaction evidence="8">
        <text>3-hydroxyanthranilate + O2 = (2Z,4Z)-2-amino-3-carboxymuconate 6-semialdehyde</text>
        <dbReference type="Rhea" id="RHEA:17953"/>
        <dbReference type="ChEBI" id="CHEBI:15379"/>
        <dbReference type="ChEBI" id="CHEBI:36559"/>
        <dbReference type="ChEBI" id="CHEBI:77612"/>
        <dbReference type="EC" id="1.13.11.6"/>
    </reaction>
</comment>
<dbReference type="Pfam" id="PF06052">
    <property type="entry name" value="3-HAO"/>
    <property type="match status" value="1"/>
</dbReference>
<feature type="binding site" evidence="8">
    <location>
        <position position="49"/>
    </location>
    <ligand>
        <name>Fe cation</name>
        <dbReference type="ChEBI" id="CHEBI:24875"/>
        <note>catalytic</note>
    </ligand>
</feature>
<keyword evidence="6 8" id="KW-0560">Oxidoreductase</keyword>
<dbReference type="STRING" id="947166.A0A1D1V8D2"/>
<dbReference type="GO" id="GO:0043420">
    <property type="term" value="P:anthranilate metabolic process"/>
    <property type="evidence" value="ECO:0007669"/>
    <property type="project" value="UniProtKB-UniRule"/>
</dbReference>
<feature type="binding site" evidence="8">
    <location>
        <position position="93"/>
    </location>
    <ligand>
        <name>Fe cation</name>
        <dbReference type="ChEBI" id="CHEBI:24875"/>
        <note>catalytic</note>
    </ligand>
</feature>
<dbReference type="GO" id="GO:0005737">
    <property type="term" value="C:cytoplasm"/>
    <property type="evidence" value="ECO:0007669"/>
    <property type="project" value="UniProtKB-SubCell"/>
</dbReference>
<dbReference type="GO" id="GO:0006569">
    <property type="term" value="P:L-tryptophan catabolic process"/>
    <property type="evidence" value="ECO:0007669"/>
    <property type="project" value="UniProtKB-UniRule"/>
</dbReference>
<keyword evidence="10" id="KW-1185">Reference proteome</keyword>
<proteinExistence type="inferred from homology"/>
<dbReference type="InterPro" id="IPR011051">
    <property type="entry name" value="RmlC_Cupin_sf"/>
</dbReference>
<dbReference type="InterPro" id="IPR014710">
    <property type="entry name" value="RmlC-like_jellyroll"/>
</dbReference>